<evidence type="ECO:0000256" key="1">
    <source>
        <dbReference type="SAM" id="SignalP"/>
    </source>
</evidence>
<gene>
    <name evidence="2" type="ORF">NQ491_06760</name>
</gene>
<evidence type="ECO:0000313" key="3">
    <source>
        <dbReference type="Proteomes" id="UP001059295"/>
    </source>
</evidence>
<keyword evidence="3" id="KW-1185">Reference proteome</keyword>
<reference evidence="2" key="1">
    <citation type="journal article" date="2022" name="Cell">
        <title>Design, construction, and in vivo augmentation of a complex gut microbiome.</title>
        <authorList>
            <person name="Cheng A.G."/>
            <person name="Ho P.Y."/>
            <person name="Aranda-Diaz A."/>
            <person name="Jain S."/>
            <person name="Yu F.B."/>
            <person name="Meng X."/>
            <person name="Wang M."/>
            <person name="Iakiviak M."/>
            <person name="Nagashima K."/>
            <person name="Zhao A."/>
            <person name="Murugkar P."/>
            <person name="Patil A."/>
            <person name="Atabakhsh K."/>
            <person name="Weakley A."/>
            <person name="Yan J."/>
            <person name="Brumbaugh A.R."/>
            <person name="Higginbottom S."/>
            <person name="Dimas A."/>
            <person name="Shiver A.L."/>
            <person name="Deutschbauer A."/>
            <person name="Neff N."/>
            <person name="Sonnenburg J.L."/>
            <person name="Huang K.C."/>
            <person name="Fischbach M.A."/>
        </authorList>
    </citation>
    <scope>NUCLEOTIDE SEQUENCE</scope>
    <source>
        <strain evidence="2">AP11</strain>
    </source>
</reference>
<feature type="signal peptide" evidence="1">
    <location>
        <begin position="1"/>
        <end position="21"/>
    </location>
</feature>
<dbReference type="RefSeq" id="WP_019246166.1">
    <property type="nucleotide sequence ID" value="NZ_CAPH01000013.1"/>
</dbReference>
<dbReference type="EMBL" id="CP102294">
    <property type="protein sequence ID" value="UWN56366.1"/>
    <property type="molecule type" value="Genomic_DNA"/>
</dbReference>
<sequence>MKKILFLPLLFLMIASFSDLAAQRSRYQGEIQVGFGAGVGSNPFLRQNRVTVDMVNGIRVNSYFSIGLGLGYHTYLGRTIEGIDFTDEHIVPVYANLKGYMPAGRSMFRGFVSLDAGYGFSMESDIGGFLITPALGACIGRNVTFSVGYQSQNISSGGLSVSFGAVLMRIGVMF</sequence>
<dbReference type="Proteomes" id="UP001059295">
    <property type="component" value="Chromosome"/>
</dbReference>
<accession>A0ABY5UWC5</accession>
<evidence type="ECO:0008006" key="4">
    <source>
        <dbReference type="Google" id="ProtNLM"/>
    </source>
</evidence>
<proteinExistence type="predicted"/>
<protein>
    <recommendedName>
        <fullName evidence="4">Outer membrane protein beta-barrel domain-containing protein</fullName>
    </recommendedName>
</protein>
<organism evidence="2 3">
    <name type="scientific">Alistipes ihumii AP11</name>
    <dbReference type="NCBI Taxonomy" id="1211813"/>
    <lineage>
        <taxon>Bacteria</taxon>
        <taxon>Pseudomonadati</taxon>
        <taxon>Bacteroidota</taxon>
        <taxon>Bacteroidia</taxon>
        <taxon>Bacteroidales</taxon>
        <taxon>Rikenellaceae</taxon>
        <taxon>Alistipes</taxon>
    </lineage>
</organism>
<keyword evidence="1" id="KW-0732">Signal</keyword>
<dbReference type="GeneID" id="82891420"/>
<feature type="chain" id="PRO_5045465195" description="Outer membrane protein beta-barrel domain-containing protein" evidence="1">
    <location>
        <begin position="22"/>
        <end position="174"/>
    </location>
</feature>
<name>A0ABY5UWC5_9BACT</name>
<evidence type="ECO:0000313" key="2">
    <source>
        <dbReference type="EMBL" id="UWN56366.1"/>
    </source>
</evidence>